<dbReference type="EnsemblMetazoa" id="CapteT228121">
    <property type="protein sequence ID" value="CapteP228121"/>
    <property type="gene ID" value="CapteG228121"/>
</dbReference>
<dbReference type="Pfam" id="PF00001">
    <property type="entry name" value="7tm_1"/>
    <property type="match status" value="1"/>
</dbReference>
<feature type="transmembrane region" description="Helical" evidence="8">
    <location>
        <begin position="258"/>
        <end position="279"/>
    </location>
</feature>
<evidence type="ECO:0000259" key="9">
    <source>
        <dbReference type="PROSITE" id="PS50262"/>
    </source>
</evidence>
<reference evidence="12" key="1">
    <citation type="submission" date="2012-12" db="EMBL/GenBank/DDBJ databases">
        <authorList>
            <person name="Hellsten U."/>
            <person name="Grimwood J."/>
            <person name="Chapman J.A."/>
            <person name="Shapiro H."/>
            <person name="Aerts A."/>
            <person name="Otillar R.P."/>
            <person name="Terry A.Y."/>
            <person name="Boore J.L."/>
            <person name="Simakov O."/>
            <person name="Marletaz F."/>
            <person name="Cho S.-J."/>
            <person name="Edsinger-Gonzales E."/>
            <person name="Havlak P."/>
            <person name="Kuo D.-H."/>
            <person name="Larsson T."/>
            <person name="Lv J."/>
            <person name="Arendt D."/>
            <person name="Savage R."/>
            <person name="Osoegawa K."/>
            <person name="de Jong P."/>
            <person name="Lindberg D.R."/>
            <person name="Seaver E.C."/>
            <person name="Weisblat D.A."/>
            <person name="Putnam N.H."/>
            <person name="Grigoriev I.V."/>
            <person name="Rokhsar D.S."/>
        </authorList>
    </citation>
    <scope>NUCLEOTIDE SEQUENCE</scope>
    <source>
        <strain evidence="12">I ESC-2004</strain>
    </source>
</reference>
<evidence type="ECO:0000256" key="1">
    <source>
        <dbReference type="ARBA" id="ARBA00004141"/>
    </source>
</evidence>
<evidence type="ECO:0000256" key="8">
    <source>
        <dbReference type="SAM" id="Phobius"/>
    </source>
</evidence>
<reference evidence="11" key="3">
    <citation type="submission" date="2015-06" db="UniProtKB">
        <authorList>
            <consortium name="EnsemblMetazoa"/>
        </authorList>
    </citation>
    <scope>IDENTIFICATION</scope>
</reference>
<evidence type="ECO:0000313" key="11">
    <source>
        <dbReference type="EnsemblMetazoa" id="CapteP228121"/>
    </source>
</evidence>
<dbReference type="Proteomes" id="UP000014760">
    <property type="component" value="Unassembled WGS sequence"/>
</dbReference>
<evidence type="ECO:0000256" key="5">
    <source>
        <dbReference type="ARBA" id="ARBA00023136"/>
    </source>
</evidence>
<evidence type="ECO:0000313" key="10">
    <source>
        <dbReference type="EMBL" id="ELU05116.1"/>
    </source>
</evidence>
<feature type="transmembrane region" description="Helical" evidence="8">
    <location>
        <begin position="291"/>
        <end position="313"/>
    </location>
</feature>
<gene>
    <name evidence="10" type="ORF">CAPTEDRAFT_228121</name>
</gene>
<accession>R7UP15</accession>
<evidence type="ECO:0000256" key="2">
    <source>
        <dbReference type="ARBA" id="ARBA00022692"/>
    </source>
</evidence>
<dbReference type="STRING" id="283909.R7UP15"/>
<keyword evidence="12" id="KW-1185">Reference proteome</keyword>
<dbReference type="SUPFAM" id="SSF81321">
    <property type="entry name" value="Family A G protein-coupled receptor-like"/>
    <property type="match status" value="1"/>
</dbReference>
<reference evidence="10 12" key="2">
    <citation type="journal article" date="2013" name="Nature">
        <title>Insights into bilaterian evolution from three spiralian genomes.</title>
        <authorList>
            <person name="Simakov O."/>
            <person name="Marletaz F."/>
            <person name="Cho S.J."/>
            <person name="Edsinger-Gonzales E."/>
            <person name="Havlak P."/>
            <person name="Hellsten U."/>
            <person name="Kuo D.H."/>
            <person name="Larsson T."/>
            <person name="Lv J."/>
            <person name="Arendt D."/>
            <person name="Savage R."/>
            <person name="Osoegawa K."/>
            <person name="de Jong P."/>
            <person name="Grimwood J."/>
            <person name="Chapman J.A."/>
            <person name="Shapiro H."/>
            <person name="Aerts A."/>
            <person name="Otillar R.P."/>
            <person name="Terry A.Y."/>
            <person name="Boore J.L."/>
            <person name="Grigoriev I.V."/>
            <person name="Lindberg D.R."/>
            <person name="Seaver E.C."/>
            <person name="Weisblat D.A."/>
            <person name="Putnam N.H."/>
            <person name="Rokhsar D.S."/>
        </authorList>
    </citation>
    <scope>NUCLEOTIDE SEQUENCE</scope>
    <source>
        <strain evidence="10 12">I ESC-2004</strain>
    </source>
</reference>
<proteinExistence type="predicted"/>
<evidence type="ECO:0000256" key="7">
    <source>
        <dbReference type="ARBA" id="ARBA00023224"/>
    </source>
</evidence>
<feature type="transmembrane region" description="Helical" evidence="8">
    <location>
        <begin position="68"/>
        <end position="90"/>
    </location>
</feature>
<comment type="subcellular location">
    <subcellularLocation>
        <location evidence="1">Membrane</location>
        <topology evidence="1">Multi-pass membrane protein</topology>
    </subcellularLocation>
</comment>
<dbReference type="HOGENOM" id="CLU_009579_24_0_1"/>
<evidence type="ECO:0000256" key="4">
    <source>
        <dbReference type="ARBA" id="ARBA00023040"/>
    </source>
</evidence>
<dbReference type="PANTHER" id="PTHR24243:SF230">
    <property type="entry name" value="G-PROTEIN COUPLED RECEPTORS FAMILY 1 PROFILE DOMAIN-CONTAINING PROTEIN"/>
    <property type="match status" value="1"/>
</dbReference>
<feature type="transmembrane region" description="Helical" evidence="8">
    <location>
        <begin position="32"/>
        <end position="56"/>
    </location>
</feature>
<evidence type="ECO:0000313" key="12">
    <source>
        <dbReference type="Proteomes" id="UP000014760"/>
    </source>
</evidence>
<feature type="domain" description="G-protein coupled receptors family 1 profile" evidence="9">
    <location>
        <begin position="48"/>
        <end position="311"/>
    </location>
</feature>
<evidence type="ECO:0000256" key="3">
    <source>
        <dbReference type="ARBA" id="ARBA00022989"/>
    </source>
</evidence>
<dbReference type="GO" id="GO:0005886">
    <property type="term" value="C:plasma membrane"/>
    <property type="evidence" value="ECO:0007669"/>
    <property type="project" value="TreeGrafter"/>
</dbReference>
<keyword evidence="2 8" id="KW-0812">Transmembrane</keyword>
<keyword evidence="3 8" id="KW-1133">Transmembrane helix</keyword>
<dbReference type="InterPro" id="IPR000276">
    <property type="entry name" value="GPCR_Rhodpsn"/>
</dbReference>
<evidence type="ECO:0000256" key="6">
    <source>
        <dbReference type="ARBA" id="ARBA00023170"/>
    </source>
</evidence>
<dbReference type="EMBL" id="KB301771">
    <property type="protein sequence ID" value="ELU05116.1"/>
    <property type="molecule type" value="Genomic_DNA"/>
</dbReference>
<dbReference type="PRINTS" id="PR00237">
    <property type="entry name" value="GPCRRHODOPSN"/>
</dbReference>
<dbReference type="InterPro" id="IPR017452">
    <property type="entry name" value="GPCR_Rhodpsn_7TM"/>
</dbReference>
<keyword evidence="4" id="KW-0297">G-protein coupled receptor</keyword>
<dbReference type="PANTHER" id="PTHR24243">
    <property type="entry name" value="G-PROTEIN COUPLED RECEPTOR"/>
    <property type="match status" value="1"/>
</dbReference>
<dbReference type="GO" id="GO:0004930">
    <property type="term" value="F:G protein-coupled receptor activity"/>
    <property type="evidence" value="ECO:0007669"/>
    <property type="project" value="UniProtKB-KW"/>
</dbReference>
<protein>
    <recommendedName>
        <fullName evidence="9">G-protein coupled receptors family 1 profile domain-containing protein</fullName>
    </recommendedName>
</protein>
<organism evidence="10">
    <name type="scientific">Capitella teleta</name>
    <name type="common">Polychaete worm</name>
    <dbReference type="NCBI Taxonomy" id="283909"/>
    <lineage>
        <taxon>Eukaryota</taxon>
        <taxon>Metazoa</taxon>
        <taxon>Spiralia</taxon>
        <taxon>Lophotrochozoa</taxon>
        <taxon>Annelida</taxon>
        <taxon>Polychaeta</taxon>
        <taxon>Sedentaria</taxon>
        <taxon>Scolecida</taxon>
        <taxon>Capitellidae</taxon>
        <taxon>Capitella</taxon>
    </lineage>
</organism>
<dbReference type="PROSITE" id="PS50262">
    <property type="entry name" value="G_PROTEIN_RECEP_F1_2"/>
    <property type="match status" value="1"/>
</dbReference>
<dbReference type="EMBL" id="AMQN01001331">
    <property type="status" value="NOT_ANNOTATED_CDS"/>
    <property type="molecule type" value="Genomic_DNA"/>
</dbReference>
<feature type="transmembrane region" description="Helical" evidence="8">
    <location>
        <begin position="153"/>
        <end position="172"/>
    </location>
</feature>
<keyword evidence="7" id="KW-0807">Transducer</keyword>
<feature type="transmembrane region" description="Helical" evidence="8">
    <location>
        <begin position="192"/>
        <end position="218"/>
    </location>
</feature>
<dbReference type="OrthoDB" id="9990906at2759"/>
<keyword evidence="6" id="KW-0675">Receptor</keyword>
<dbReference type="OMA" id="VIFNETP"/>
<keyword evidence="5 8" id="KW-0472">Membrane</keyword>
<dbReference type="AlphaFoldDB" id="R7UP15"/>
<sequence length="368" mass="42272">MLMHLDALNTSVHVMNVSELSKSEQWLHHALFNIRMCFLPIIVAGTVTNLLNFVVLSHKEMRTLSTSVYLFALAMADLGVMYIELFRVWFEWMNIVRPEVYFTDTYCKMANYTNGVVRDFSNWLIACLTFERLVMVASPYRAKDLCTVRTAKIVTLVLLLVISVSHLHWLVYSVALKNVRFVCWEDPNSRAASLLSALVEFLVGYIVVVVVFIMNLILVTMIYRRQLPCLSAAAASACTPGALAQGKRASYNKRLTRTLLLVAIVFLVCETPRIIMSFICRFLSRTPIRRIILNVAFVVSGVNHAANFFIYILSSPRFRQLLLQSLPTKNFHQRRKARIRLERVCCHHDITCEHYHYDVSPNITTRDI</sequence>
<name>R7UP15_CAPTE</name>
<dbReference type="Gene3D" id="1.20.1070.10">
    <property type="entry name" value="Rhodopsin 7-helix transmembrane proteins"/>
    <property type="match status" value="1"/>
</dbReference>